<dbReference type="Gene3D" id="3.40.50.720">
    <property type="entry name" value="NAD(P)-binding Rossmann-like Domain"/>
    <property type="match status" value="1"/>
</dbReference>
<sequence length="264" mass="28134">MSCKSFEGKAVIVTGSNSGIGEAIALLFARKGAMVTLCGRDEKRLEETLNKCIEVSGGASGRFVCVAGDVTEEKARKEIVAKTVETFGKLDVLVPNAGVCPSSSIVTDTEEMFDLIINTNLKAVYFLIQEALPYLEKTKGNVVCVSSSLTSHPLPVMEIYQMSKAGIDHLVRTLALSQAPKGIRVNGVNPTLVVSTRLFGRDETNRRMLSSLDEDFGKKHPLHGRASTVEEQAEVVVFLAGGGAGFVTGQSVTVDGGLCLGKRP</sequence>
<dbReference type="Proteomes" id="UP000694888">
    <property type="component" value="Unplaced"/>
</dbReference>
<dbReference type="PANTHER" id="PTHR43975">
    <property type="entry name" value="ZGC:101858"/>
    <property type="match status" value="1"/>
</dbReference>
<dbReference type="GeneID" id="101861073"/>
<accession>A0ABM0K3I6</accession>
<dbReference type="InterPro" id="IPR036291">
    <property type="entry name" value="NAD(P)-bd_dom_sf"/>
</dbReference>
<organism evidence="1 2">
    <name type="scientific">Aplysia californica</name>
    <name type="common">California sea hare</name>
    <dbReference type="NCBI Taxonomy" id="6500"/>
    <lineage>
        <taxon>Eukaryota</taxon>
        <taxon>Metazoa</taxon>
        <taxon>Spiralia</taxon>
        <taxon>Lophotrochozoa</taxon>
        <taxon>Mollusca</taxon>
        <taxon>Gastropoda</taxon>
        <taxon>Heterobranchia</taxon>
        <taxon>Euthyneura</taxon>
        <taxon>Tectipleura</taxon>
        <taxon>Aplysiida</taxon>
        <taxon>Aplysioidea</taxon>
        <taxon>Aplysiidae</taxon>
        <taxon>Aplysia</taxon>
    </lineage>
</organism>
<gene>
    <name evidence="2" type="primary">LOC101861073</name>
</gene>
<proteinExistence type="predicted"/>
<dbReference type="RefSeq" id="XP_005107919.1">
    <property type="nucleotide sequence ID" value="XM_005107862.1"/>
</dbReference>
<protein>
    <submittedName>
        <fullName evidence="2">3-oxoacyl-[acyl-carrier-protein] reductase FabG</fullName>
    </submittedName>
</protein>
<dbReference type="PRINTS" id="PR00081">
    <property type="entry name" value="GDHRDH"/>
</dbReference>
<name>A0ABM0K3I6_APLCA</name>
<evidence type="ECO:0000313" key="1">
    <source>
        <dbReference type="Proteomes" id="UP000694888"/>
    </source>
</evidence>
<dbReference type="PANTHER" id="PTHR43975:SF2">
    <property type="entry name" value="EG:BACR7A4.14 PROTEIN-RELATED"/>
    <property type="match status" value="1"/>
</dbReference>
<dbReference type="Pfam" id="PF13561">
    <property type="entry name" value="adh_short_C2"/>
    <property type="match status" value="1"/>
</dbReference>
<dbReference type="PRINTS" id="PR00080">
    <property type="entry name" value="SDRFAMILY"/>
</dbReference>
<keyword evidence="1" id="KW-1185">Reference proteome</keyword>
<reference evidence="2" key="1">
    <citation type="submission" date="2025-08" db="UniProtKB">
        <authorList>
            <consortium name="RefSeq"/>
        </authorList>
    </citation>
    <scope>IDENTIFICATION</scope>
</reference>
<evidence type="ECO:0000313" key="2">
    <source>
        <dbReference type="RefSeq" id="XP_005107919.1"/>
    </source>
</evidence>
<dbReference type="InterPro" id="IPR002347">
    <property type="entry name" value="SDR_fam"/>
</dbReference>
<dbReference type="SUPFAM" id="SSF51735">
    <property type="entry name" value="NAD(P)-binding Rossmann-fold domains"/>
    <property type="match status" value="1"/>
</dbReference>